<dbReference type="InterPro" id="IPR001680">
    <property type="entry name" value="WD40_rpt"/>
</dbReference>
<sequence length="330" mass="37429">MSHQPSAIIATASYDCTIRFWEAETTHCYRAINCPALPERELYEDPDKPQHVNKLEISPDKRHLAAACNPYIRLFDINSHYAHVRTFVSHTSNVTAVGFHADSNSMYSGSEDGTVRIWDLRSPNQPEVYERNCQKAYHAHESVTPINTVVLHPNQTELISGDKDGIIRVWDTRMNACTIELVPEPDTAIRSLSFMRDGTMLVAANDGGTCYTWNILRGNQVITEFEPIRKLQAHNRQILKCVISPDNKYLVTASSDKTVKIWNIDNFTLVKVLTGHQRWVWDCAFSVDGKFLLTASSDKTARLWSMEEGKEVRVYRGHDKAIVCCALNDS</sequence>
<dbReference type="InterPro" id="IPR036322">
    <property type="entry name" value="WD40_repeat_dom_sf"/>
</dbReference>
<dbReference type="GO" id="GO:0005768">
    <property type="term" value="C:endosome"/>
    <property type="evidence" value="ECO:0007669"/>
    <property type="project" value="UniProtKB-SubCell"/>
</dbReference>
<dbReference type="RefSeq" id="XP_018438409.1">
    <property type="nucleotide sequence ID" value="XM_018582907.2"/>
</dbReference>
<protein>
    <recommendedName>
        <fullName evidence="4">Target of rapamycin complex subunit LST8</fullName>
        <shortName evidence="4">TORC subunit LST8</shortName>
    </recommendedName>
    <alternativeName>
        <fullName evidence="4">Lethal with SEC13 protein 8 homolog</fullName>
    </alternativeName>
</protein>
<dbReference type="CDD" id="cd00200">
    <property type="entry name" value="WD40"/>
    <property type="match status" value="1"/>
</dbReference>
<evidence type="ECO:0000256" key="2">
    <source>
        <dbReference type="ARBA" id="ARBA00022574"/>
    </source>
</evidence>
<dbReference type="PROSITE" id="PS00678">
    <property type="entry name" value="WD_REPEATS_1"/>
    <property type="match status" value="4"/>
</dbReference>
<keyword evidence="5" id="KW-1185">Reference proteome</keyword>
<evidence type="ECO:0000313" key="5">
    <source>
        <dbReference type="Proteomes" id="UP000504610"/>
    </source>
</evidence>
<dbReference type="GO" id="GO:0032956">
    <property type="term" value="P:regulation of actin cytoskeleton organization"/>
    <property type="evidence" value="ECO:0007669"/>
    <property type="project" value="TreeGrafter"/>
</dbReference>
<name>A0A6J0JRT3_RAPSA</name>
<dbReference type="Gene3D" id="2.130.10.10">
    <property type="entry name" value="YVTN repeat-like/Quinoprotein amine dehydrogenase"/>
    <property type="match status" value="1"/>
</dbReference>
<keyword evidence="2 4" id="KW-0853">WD repeat</keyword>
<comment type="function">
    <text evidence="4">Component of TORC1 complex, which is an essential cell growth regulator that controls plant development. Acts by activating transcription, protein synthesis and ribosome biogenesis, and inhibiting mRNA degradation and autophagy.</text>
</comment>
<dbReference type="InterPro" id="IPR020472">
    <property type="entry name" value="WD40_PAC1"/>
</dbReference>
<dbReference type="PRINTS" id="PR00320">
    <property type="entry name" value="GPROTEINBRPT"/>
</dbReference>
<organism evidence="5 6">
    <name type="scientific">Raphanus sativus</name>
    <name type="common">Radish</name>
    <name type="synonym">Raphanus raphanistrum var. sativus</name>
    <dbReference type="NCBI Taxonomy" id="3726"/>
    <lineage>
        <taxon>Eukaryota</taxon>
        <taxon>Viridiplantae</taxon>
        <taxon>Streptophyta</taxon>
        <taxon>Embryophyta</taxon>
        <taxon>Tracheophyta</taxon>
        <taxon>Spermatophyta</taxon>
        <taxon>Magnoliopsida</taxon>
        <taxon>eudicotyledons</taxon>
        <taxon>Gunneridae</taxon>
        <taxon>Pentapetalae</taxon>
        <taxon>rosids</taxon>
        <taxon>malvids</taxon>
        <taxon>Brassicales</taxon>
        <taxon>Brassicaceae</taxon>
        <taxon>Brassiceae</taxon>
        <taxon>Raphanus</taxon>
    </lineage>
</organism>
<evidence type="ECO:0000313" key="6">
    <source>
        <dbReference type="RefSeq" id="XP_018438409.1"/>
    </source>
</evidence>
<dbReference type="AlphaFoldDB" id="A0A6J0JRT3"/>
<reference evidence="5" key="1">
    <citation type="journal article" date="2019" name="Database">
        <title>The radish genome database (RadishGD): an integrated information resource for radish genomics.</title>
        <authorList>
            <person name="Yu H.J."/>
            <person name="Baek S."/>
            <person name="Lee Y.J."/>
            <person name="Cho A."/>
            <person name="Mun J.H."/>
        </authorList>
    </citation>
    <scope>NUCLEOTIDE SEQUENCE [LARGE SCALE GENOMIC DNA]</scope>
    <source>
        <strain evidence="5">cv. WK10039</strain>
    </source>
</reference>
<dbReference type="Proteomes" id="UP000504610">
    <property type="component" value="Chromosome 6"/>
</dbReference>
<dbReference type="GO" id="GO:0031932">
    <property type="term" value="C:TORC2 complex"/>
    <property type="evidence" value="ECO:0007669"/>
    <property type="project" value="InterPro"/>
</dbReference>
<dbReference type="PROSITE" id="PS50294">
    <property type="entry name" value="WD_REPEATS_REGION"/>
    <property type="match status" value="4"/>
</dbReference>
<keyword evidence="4" id="KW-0967">Endosome</keyword>
<dbReference type="SUPFAM" id="SSF50978">
    <property type="entry name" value="WD40 repeat-like"/>
    <property type="match status" value="1"/>
</dbReference>
<dbReference type="PROSITE" id="PS50082">
    <property type="entry name" value="WD_REPEATS_2"/>
    <property type="match status" value="4"/>
</dbReference>
<dbReference type="OrthoDB" id="400at2759"/>
<dbReference type="InterPro" id="IPR019775">
    <property type="entry name" value="WD40_repeat_CS"/>
</dbReference>
<comment type="subunit">
    <text evidence="4">The target of rapamycin complex 1 (TORC1) is composed of at least RAPTOR, LST8 and TOR.</text>
</comment>
<evidence type="ECO:0000256" key="4">
    <source>
        <dbReference type="RuleBase" id="RU369068"/>
    </source>
</evidence>
<dbReference type="PANTHER" id="PTHR19842">
    <property type="entry name" value="G BETA-LIKE PROTEIN GBL"/>
    <property type="match status" value="1"/>
</dbReference>
<dbReference type="Pfam" id="PF00400">
    <property type="entry name" value="WD40"/>
    <property type="match status" value="6"/>
</dbReference>
<gene>
    <name evidence="6" type="primary">LOC108810833</name>
</gene>
<comment type="similarity">
    <text evidence="1 4">Belongs to the WD repeat LST8 family.</text>
</comment>
<comment type="subcellular location">
    <subcellularLocation>
        <location evidence="4">Endosome</location>
    </subcellularLocation>
</comment>
<dbReference type="InterPro" id="IPR037588">
    <property type="entry name" value="MLST8"/>
</dbReference>
<dbReference type="InterPro" id="IPR015943">
    <property type="entry name" value="WD40/YVTN_repeat-like_dom_sf"/>
</dbReference>
<keyword evidence="3 4" id="KW-0677">Repeat</keyword>
<dbReference type="GO" id="GO:0031931">
    <property type="term" value="C:TORC1 complex"/>
    <property type="evidence" value="ECO:0007669"/>
    <property type="project" value="UniProtKB-UniRule"/>
</dbReference>
<proteinExistence type="inferred from homology"/>
<accession>A0A6J0JRT3</accession>
<dbReference type="GO" id="GO:0031929">
    <property type="term" value="P:TOR signaling"/>
    <property type="evidence" value="ECO:0007669"/>
    <property type="project" value="UniProtKB-UniRule"/>
</dbReference>
<reference evidence="6" key="2">
    <citation type="submission" date="2025-08" db="UniProtKB">
        <authorList>
            <consortium name="RefSeq"/>
        </authorList>
    </citation>
    <scope>IDENTIFICATION</scope>
    <source>
        <tissue evidence="6">Leaf</tissue>
    </source>
</reference>
<dbReference type="SMART" id="SM00320">
    <property type="entry name" value="WD40"/>
    <property type="match status" value="6"/>
</dbReference>
<evidence type="ECO:0000256" key="1">
    <source>
        <dbReference type="ARBA" id="ARBA00009890"/>
    </source>
</evidence>
<dbReference type="GeneID" id="108810833"/>
<dbReference type="KEGG" id="rsz:108810833"/>
<dbReference type="PANTHER" id="PTHR19842:SF3">
    <property type="entry name" value="TARGET OF RAPAMYCIN COMPLEX SUBUNIT LST8"/>
    <property type="match status" value="1"/>
</dbReference>
<evidence type="ECO:0000256" key="3">
    <source>
        <dbReference type="ARBA" id="ARBA00022737"/>
    </source>
</evidence>